<evidence type="ECO:0000313" key="1">
    <source>
        <dbReference type="EMBL" id="ABT15754.1"/>
    </source>
</evidence>
<dbReference type="Proteomes" id="UP000204095">
    <property type="component" value="Segment"/>
</dbReference>
<proteinExistence type="predicted"/>
<dbReference type="GeneID" id="5364620"/>
<protein>
    <submittedName>
        <fullName evidence="1">Uncharacterized protein N469R</fullName>
    </submittedName>
</protein>
<dbReference type="EMBL" id="DQ890022">
    <property type="protein sequence ID" value="ABT15754.1"/>
    <property type="molecule type" value="Genomic_DNA"/>
</dbReference>
<organism evidence="1 2">
    <name type="scientific">Paramecium bursaria Chlorella virus FR483</name>
    <name type="common">PBCV-FR483</name>
    <dbReference type="NCBI Taxonomy" id="399781"/>
    <lineage>
        <taxon>Viruses</taxon>
        <taxon>Varidnaviria</taxon>
        <taxon>Bamfordvirae</taxon>
        <taxon>Nucleocytoviricota</taxon>
        <taxon>Megaviricetes</taxon>
        <taxon>Algavirales</taxon>
        <taxon>Phycodnaviridae</taxon>
        <taxon>Chlorovirus</taxon>
        <taxon>Chlorovirus conductrix</taxon>
        <taxon>Paramecium bursaria Chlorella virus A1</taxon>
    </lineage>
</organism>
<reference evidence="1 2" key="1">
    <citation type="journal article" date="2007" name="Virology">
        <title>Sequence and annotation of the 314-kb MT325 and the 321-kb FR483 viruses that infect Chlorella Pbi.</title>
        <authorList>
            <person name="Fitzgerald L.A."/>
            <person name="Graves M.V."/>
            <person name="Li X."/>
            <person name="Feldblyum T."/>
            <person name="Hartigan J."/>
            <person name="Van Etten J.L."/>
        </authorList>
    </citation>
    <scope>NUCLEOTIDE SEQUENCE [LARGE SCALE GENOMIC DNA]</scope>
    <source>
        <strain evidence="1 2">FR483</strain>
    </source>
</reference>
<dbReference type="RefSeq" id="YP_001426101.1">
    <property type="nucleotide sequence ID" value="NC_008603.1"/>
</dbReference>
<dbReference type="KEGG" id="vg:5364620"/>
<accession>A7J7H3</accession>
<name>A7J7H3_PBCVF</name>
<gene>
    <name evidence="1" type="primary">N469R</name>
    <name evidence="1" type="ORF">FR483_N469R</name>
</gene>
<organismHost>
    <name type="scientific">Paramecium bursaria</name>
    <dbReference type="NCBI Taxonomy" id="74790"/>
</organismHost>
<evidence type="ECO:0000313" key="2">
    <source>
        <dbReference type="Proteomes" id="UP000204095"/>
    </source>
</evidence>
<sequence>MNINKYIKRSEDEAQLTIPVNKKFHTDGNGRWSKVAKPVHVRRIEMTIGLVKDEDGYYNGSDMRVFFTKNAWDINKYGLIYTDVTFIEHLRAFLMGFGFDRVAVEKIRYSEQGMQGELSVSCDAYEFEDYVRALL</sequence>
<dbReference type="OrthoDB" id="36688at10239"/>